<gene>
    <name evidence="1" type="ORF">S12H4_62795</name>
</gene>
<reference evidence="1" key="1">
    <citation type="journal article" date="2014" name="Front. Microbiol.">
        <title>High frequency of phylogenetically diverse reductive dehalogenase-homologous genes in deep subseafloor sedimentary metagenomes.</title>
        <authorList>
            <person name="Kawai M."/>
            <person name="Futagami T."/>
            <person name="Toyoda A."/>
            <person name="Takaki Y."/>
            <person name="Nishi S."/>
            <person name="Hori S."/>
            <person name="Arai W."/>
            <person name="Tsubouchi T."/>
            <person name="Morono Y."/>
            <person name="Uchiyama I."/>
            <person name="Ito T."/>
            <person name="Fujiyama A."/>
            <person name="Inagaki F."/>
            <person name="Takami H."/>
        </authorList>
    </citation>
    <scope>NUCLEOTIDE SEQUENCE</scope>
    <source>
        <strain evidence="1">Expedition CK06-06</strain>
    </source>
</reference>
<proteinExistence type="predicted"/>
<dbReference type="EMBL" id="BARW01042315">
    <property type="protein sequence ID" value="GAJ21587.1"/>
    <property type="molecule type" value="Genomic_DNA"/>
</dbReference>
<evidence type="ECO:0000313" key="1">
    <source>
        <dbReference type="EMBL" id="GAJ21587.1"/>
    </source>
</evidence>
<protein>
    <submittedName>
        <fullName evidence="1">Uncharacterized protein</fullName>
    </submittedName>
</protein>
<sequence>GVQLGPSTFLSIHIDYQRNKDAGYDSSNPRQELG</sequence>
<organism evidence="1">
    <name type="scientific">marine sediment metagenome</name>
    <dbReference type="NCBI Taxonomy" id="412755"/>
    <lineage>
        <taxon>unclassified sequences</taxon>
        <taxon>metagenomes</taxon>
        <taxon>ecological metagenomes</taxon>
    </lineage>
</organism>
<comment type="caution">
    <text evidence="1">The sequence shown here is derived from an EMBL/GenBank/DDBJ whole genome shotgun (WGS) entry which is preliminary data.</text>
</comment>
<accession>X1VNW6</accession>
<dbReference type="AlphaFoldDB" id="X1VNW6"/>
<feature type="non-terminal residue" evidence="1">
    <location>
        <position position="1"/>
    </location>
</feature>
<name>X1VNW6_9ZZZZ</name>